<evidence type="ECO:0000313" key="1">
    <source>
        <dbReference type="EMBL" id="PPQ74158.1"/>
    </source>
</evidence>
<dbReference type="OrthoDB" id="3365698at2759"/>
<dbReference type="InParanoid" id="A0A409W6P1"/>
<dbReference type="Proteomes" id="UP000284842">
    <property type="component" value="Unassembled WGS sequence"/>
</dbReference>
<name>A0A409W6P1_9AGAR</name>
<gene>
    <name evidence="1" type="ORF">CVT24_012876</name>
</gene>
<dbReference type="AlphaFoldDB" id="A0A409W6P1"/>
<proteinExistence type="predicted"/>
<keyword evidence="2" id="KW-1185">Reference proteome</keyword>
<sequence length="449" mass="50721">MTRSNDMGPESGTLLTINHLPPEVLAAIFHTYMFCEGESVLIDPGLEGMVSVFLPGPRSAPLLFCGVCSYWRNVAISTPALWAAIAIRQTFHLGTVELWLQRSQNHPLSLFVSLDCSVSPEIKPLVPRLLETLYGHIPRWQQVSIRLPKPEDTYKLVFTLIPNEGESSAVLLQNLQLSREYRESAQLDPEALARLSSFPHSTLRRFSWSGFTTPDPSHMSTTLWTNLQQVSLEKTTTGSLYLFLKTCRNIRHLNINALHTVPDDPSGLPIKSTTARNLQTLNVGFVMGNLMSSFEFLRTPNLKRLSFQHNGYPRGQITALQGFLERSGCNLRSLFIVCKWPSFDEAETEKMMQSSVFTSIPHLSLRISEKACDPTFPQAIISETLPQLQLEWRATAYARYEPKNRSYHLGWGTLDLARMYNVDYPFLVKDSKPSRKWAVSLSDGPWTCA</sequence>
<reference evidence="1 2" key="1">
    <citation type="journal article" date="2018" name="Evol. Lett.">
        <title>Horizontal gene cluster transfer increased hallucinogenic mushroom diversity.</title>
        <authorList>
            <person name="Reynolds H.T."/>
            <person name="Vijayakumar V."/>
            <person name="Gluck-Thaler E."/>
            <person name="Korotkin H.B."/>
            <person name="Matheny P.B."/>
            <person name="Slot J.C."/>
        </authorList>
    </citation>
    <scope>NUCLEOTIDE SEQUENCE [LARGE SCALE GENOMIC DNA]</scope>
    <source>
        <strain evidence="1 2">2629</strain>
    </source>
</reference>
<dbReference type="SUPFAM" id="SSF52047">
    <property type="entry name" value="RNI-like"/>
    <property type="match status" value="1"/>
</dbReference>
<evidence type="ECO:0000313" key="2">
    <source>
        <dbReference type="Proteomes" id="UP000284842"/>
    </source>
</evidence>
<dbReference type="EMBL" id="NHTK01005772">
    <property type="protein sequence ID" value="PPQ74158.1"/>
    <property type="molecule type" value="Genomic_DNA"/>
</dbReference>
<dbReference type="STRING" id="181874.A0A409W6P1"/>
<comment type="caution">
    <text evidence="1">The sequence shown here is derived from an EMBL/GenBank/DDBJ whole genome shotgun (WGS) entry which is preliminary data.</text>
</comment>
<protein>
    <submittedName>
        <fullName evidence="1">Uncharacterized protein</fullName>
    </submittedName>
</protein>
<dbReference type="Gene3D" id="3.80.10.10">
    <property type="entry name" value="Ribonuclease Inhibitor"/>
    <property type="match status" value="1"/>
</dbReference>
<accession>A0A409W6P1</accession>
<organism evidence="1 2">
    <name type="scientific">Panaeolus cyanescens</name>
    <dbReference type="NCBI Taxonomy" id="181874"/>
    <lineage>
        <taxon>Eukaryota</taxon>
        <taxon>Fungi</taxon>
        <taxon>Dikarya</taxon>
        <taxon>Basidiomycota</taxon>
        <taxon>Agaricomycotina</taxon>
        <taxon>Agaricomycetes</taxon>
        <taxon>Agaricomycetidae</taxon>
        <taxon>Agaricales</taxon>
        <taxon>Agaricineae</taxon>
        <taxon>Galeropsidaceae</taxon>
        <taxon>Panaeolus</taxon>
    </lineage>
</organism>
<dbReference type="InterPro" id="IPR032675">
    <property type="entry name" value="LRR_dom_sf"/>
</dbReference>